<evidence type="ECO:0000256" key="2">
    <source>
        <dbReference type="ARBA" id="ARBA00023015"/>
    </source>
</evidence>
<gene>
    <name evidence="8" type="ORF">P171DRAFT_448598</name>
</gene>
<dbReference type="OrthoDB" id="2328572at2759"/>
<name>A0A9P4P8C4_9PLEO</name>
<dbReference type="InterPro" id="IPR050675">
    <property type="entry name" value="OAF3"/>
</dbReference>
<dbReference type="SMART" id="SM00066">
    <property type="entry name" value="GAL4"/>
    <property type="match status" value="1"/>
</dbReference>
<organism evidence="8 9">
    <name type="scientific">Karstenula rhodostoma CBS 690.94</name>
    <dbReference type="NCBI Taxonomy" id="1392251"/>
    <lineage>
        <taxon>Eukaryota</taxon>
        <taxon>Fungi</taxon>
        <taxon>Dikarya</taxon>
        <taxon>Ascomycota</taxon>
        <taxon>Pezizomycotina</taxon>
        <taxon>Dothideomycetes</taxon>
        <taxon>Pleosporomycetidae</taxon>
        <taxon>Pleosporales</taxon>
        <taxon>Massarineae</taxon>
        <taxon>Didymosphaeriaceae</taxon>
        <taxon>Karstenula</taxon>
    </lineage>
</organism>
<feature type="compositionally biased region" description="Polar residues" evidence="6">
    <location>
        <begin position="294"/>
        <end position="308"/>
    </location>
</feature>
<evidence type="ECO:0000256" key="6">
    <source>
        <dbReference type="SAM" id="MobiDB-lite"/>
    </source>
</evidence>
<dbReference type="Pfam" id="PF00172">
    <property type="entry name" value="Zn_clus"/>
    <property type="match status" value="1"/>
</dbReference>
<dbReference type="GO" id="GO:0003677">
    <property type="term" value="F:DNA binding"/>
    <property type="evidence" value="ECO:0007669"/>
    <property type="project" value="UniProtKB-KW"/>
</dbReference>
<dbReference type="GO" id="GO:0005634">
    <property type="term" value="C:nucleus"/>
    <property type="evidence" value="ECO:0007669"/>
    <property type="project" value="InterPro"/>
</dbReference>
<evidence type="ECO:0000256" key="5">
    <source>
        <dbReference type="ARBA" id="ARBA00023242"/>
    </source>
</evidence>
<dbReference type="Pfam" id="PF08493">
    <property type="entry name" value="AflR"/>
    <property type="match status" value="1"/>
</dbReference>
<dbReference type="InterPro" id="IPR001138">
    <property type="entry name" value="Zn2Cys6_DnaBD"/>
</dbReference>
<evidence type="ECO:0000256" key="1">
    <source>
        <dbReference type="ARBA" id="ARBA00022723"/>
    </source>
</evidence>
<keyword evidence="4" id="KW-0804">Transcription</keyword>
<dbReference type="SUPFAM" id="SSF57701">
    <property type="entry name" value="Zn2/Cys6 DNA-binding domain"/>
    <property type="match status" value="1"/>
</dbReference>
<keyword evidence="3" id="KW-0238">DNA-binding</keyword>
<evidence type="ECO:0000256" key="4">
    <source>
        <dbReference type="ARBA" id="ARBA00023163"/>
    </source>
</evidence>
<dbReference type="PROSITE" id="PS00463">
    <property type="entry name" value="ZN2_CY6_FUNGAL_1"/>
    <property type="match status" value="1"/>
</dbReference>
<feature type="domain" description="Zn(2)-C6 fungal-type" evidence="7">
    <location>
        <begin position="27"/>
        <end position="56"/>
    </location>
</feature>
<feature type="region of interest" description="Disordered" evidence="6">
    <location>
        <begin position="287"/>
        <end position="310"/>
    </location>
</feature>
<evidence type="ECO:0000313" key="9">
    <source>
        <dbReference type="Proteomes" id="UP000799764"/>
    </source>
</evidence>
<evidence type="ECO:0000313" key="8">
    <source>
        <dbReference type="EMBL" id="KAF2439092.1"/>
    </source>
</evidence>
<dbReference type="InterPro" id="IPR036864">
    <property type="entry name" value="Zn2-C6_fun-type_DNA-bd_sf"/>
</dbReference>
<reference evidence="8" key="1">
    <citation type="journal article" date="2020" name="Stud. Mycol.">
        <title>101 Dothideomycetes genomes: a test case for predicting lifestyles and emergence of pathogens.</title>
        <authorList>
            <person name="Haridas S."/>
            <person name="Albert R."/>
            <person name="Binder M."/>
            <person name="Bloem J."/>
            <person name="Labutti K."/>
            <person name="Salamov A."/>
            <person name="Andreopoulos B."/>
            <person name="Baker S."/>
            <person name="Barry K."/>
            <person name="Bills G."/>
            <person name="Bluhm B."/>
            <person name="Cannon C."/>
            <person name="Castanera R."/>
            <person name="Culley D."/>
            <person name="Daum C."/>
            <person name="Ezra D."/>
            <person name="Gonzalez J."/>
            <person name="Henrissat B."/>
            <person name="Kuo A."/>
            <person name="Liang C."/>
            <person name="Lipzen A."/>
            <person name="Lutzoni F."/>
            <person name="Magnuson J."/>
            <person name="Mondo S."/>
            <person name="Nolan M."/>
            <person name="Ohm R."/>
            <person name="Pangilinan J."/>
            <person name="Park H.-J."/>
            <person name="Ramirez L."/>
            <person name="Alfaro M."/>
            <person name="Sun H."/>
            <person name="Tritt A."/>
            <person name="Yoshinaga Y."/>
            <person name="Zwiers L.-H."/>
            <person name="Turgeon B."/>
            <person name="Goodwin S."/>
            <person name="Spatafora J."/>
            <person name="Crous P."/>
            <person name="Grigoriev I."/>
        </authorList>
    </citation>
    <scope>NUCLEOTIDE SEQUENCE</scope>
    <source>
        <strain evidence="8">CBS 690.94</strain>
    </source>
</reference>
<dbReference type="InterPro" id="IPR013700">
    <property type="entry name" value="AflR"/>
</dbReference>
<dbReference type="GO" id="GO:0008270">
    <property type="term" value="F:zinc ion binding"/>
    <property type="evidence" value="ECO:0007669"/>
    <property type="project" value="InterPro"/>
</dbReference>
<dbReference type="AlphaFoldDB" id="A0A9P4P8C4"/>
<keyword evidence="1" id="KW-0479">Metal-binding</keyword>
<dbReference type="PANTHER" id="PTHR31069">
    <property type="entry name" value="OLEATE-ACTIVATED TRANSCRIPTION FACTOR 1-RELATED"/>
    <property type="match status" value="1"/>
</dbReference>
<dbReference type="Gene3D" id="4.10.240.10">
    <property type="entry name" value="Zn(2)-C6 fungal-type DNA-binding domain"/>
    <property type="match status" value="1"/>
</dbReference>
<accession>A0A9P4P8C4</accession>
<dbReference type="Proteomes" id="UP000799764">
    <property type="component" value="Unassembled WGS sequence"/>
</dbReference>
<keyword evidence="2" id="KW-0805">Transcription regulation</keyword>
<dbReference type="EMBL" id="MU001510">
    <property type="protein sequence ID" value="KAF2439092.1"/>
    <property type="molecule type" value="Genomic_DNA"/>
</dbReference>
<dbReference type="GO" id="GO:0000981">
    <property type="term" value="F:DNA-binding transcription factor activity, RNA polymerase II-specific"/>
    <property type="evidence" value="ECO:0007669"/>
    <property type="project" value="InterPro"/>
</dbReference>
<dbReference type="CDD" id="cd00067">
    <property type="entry name" value="GAL4"/>
    <property type="match status" value="1"/>
</dbReference>
<dbReference type="GO" id="GO:0045122">
    <property type="term" value="P:aflatoxin biosynthetic process"/>
    <property type="evidence" value="ECO:0007669"/>
    <property type="project" value="InterPro"/>
</dbReference>
<evidence type="ECO:0000256" key="3">
    <source>
        <dbReference type="ARBA" id="ARBA00023125"/>
    </source>
</evidence>
<dbReference type="PROSITE" id="PS50048">
    <property type="entry name" value="ZN2_CY6_FUNGAL_2"/>
    <property type="match status" value="1"/>
</dbReference>
<keyword evidence="9" id="KW-1185">Reference proteome</keyword>
<sequence>MANSQQDSPMQRTVCVPGEGRVKLRASCDACSFAKVKCDSQVPCERCRDNATNCFYSPSRRHGKQPWAKRVASQHQRLQSTMHVHPSQAPSMGSFLAFQPNPGGGTFAMPSSIPSGVPTSSMNNIPFVNSPADSPMADRPFNVGNTFQFQNPWPGVSATVVPAPSSSPTSTSTLTMSEASMSPLLEPAFQSPGHDCEAKALAMLHSLHMKSMEHATYGTRSSQQIPPLDKILHSNRVAVSTLGDLLQCHCAQQPHLALLYMAAISKTLFWYRLAINLSFRSATQIHGARHEPTSPHSHTGPFSMSPGPNTTTTATNTMSSQINEIPKARARSNTIQIGSFDLEEEDEAVLVRSVVMTEVKKAARLVDFMKSGGMQTNVAEEQGEESLSVGSWYRAGGEKLEREIQHTLREARGTGRMATNFEPYAGNKEQMWSA</sequence>
<protein>
    <recommendedName>
        <fullName evidence="7">Zn(2)-C6 fungal-type domain-containing protein</fullName>
    </recommendedName>
</protein>
<proteinExistence type="predicted"/>
<evidence type="ECO:0000259" key="7">
    <source>
        <dbReference type="PROSITE" id="PS50048"/>
    </source>
</evidence>
<keyword evidence="5" id="KW-0539">Nucleus</keyword>
<dbReference type="PANTHER" id="PTHR31069:SF31">
    <property type="entry name" value="MONODICTYPHENONE CLUSTER TRANSCRIPTION FACTOR-RELATED"/>
    <property type="match status" value="1"/>
</dbReference>
<comment type="caution">
    <text evidence="8">The sequence shown here is derived from an EMBL/GenBank/DDBJ whole genome shotgun (WGS) entry which is preliminary data.</text>
</comment>